<evidence type="ECO:0000313" key="2">
    <source>
        <dbReference type="EMBL" id="KAJ7770814.1"/>
    </source>
</evidence>
<name>A0AAD7NPY0_9AGAR</name>
<feature type="compositionally biased region" description="Basic and acidic residues" evidence="1">
    <location>
        <begin position="85"/>
        <end position="100"/>
    </location>
</feature>
<proteinExistence type="predicted"/>
<feature type="compositionally biased region" description="Basic residues" evidence="1">
    <location>
        <begin position="75"/>
        <end position="84"/>
    </location>
</feature>
<evidence type="ECO:0000313" key="3">
    <source>
        <dbReference type="Proteomes" id="UP001215280"/>
    </source>
</evidence>
<protein>
    <submittedName>
        <fullName evidence="2">Uncharacterized protein</fullName>
    </submittedName>
</protein>
<keyword evidence="3" id="KW-1185">Reference proteome</keyword>
<reference evidence="2" key="1">
    <citation type="submission" date="2023-03" db="EMBL/GenBank/DDBJ databases">
        <title>Massive genome expansion in bonnet fungi (Mycena s.s.) driven by repeated elements and novel gene families across ecological guilds.</title>
        <authorList>
            <consortium name="Lawrence Berkeley National Laboratory"/>
            <person name="Harder C.B."/>
            <person name="Miyauchi S."/>
            <person name="Viragh M."/>
            <person name="Kuo A."/>
            <person name="Thoen E."/>
            <person name="Andreopoulos B."/>
            <person name="Lu D."/>
            <person name="Skrede I."/>
            <person name="Drula E."/>
            <person name="Henrissat B."/>
            <person name="Morin E."/>
            <person name="Kohler A."/>
            <person name="Barry K."/>
            <person name="LaButti K."/>
            <person name="Morin E."/>
            <person name="Salamov A."/>
            <person name="Lipzen A."/>
            <person name="Mereny Z."/>
            <person name="Hegedus B."/>
            <person name="Baldrian P."/>
            <person name="Stursova M."/>
            <person name="Weitz H."/>
            <person name="Taylor A."/>
            <person name="Grigoriev I.V."/>
            <person name="Nagy L.G."/>
            <person name="Martin F."/>
            <person name="Kauserud H."/>
        </authorList>
    </citation>
    <scope>NUCLEOTIDE SEQUENCE</scope>
    <source>
        <strain evidence="2">CBHHK188m</strain>
    </source>
</reference>
<dbReference type="Proteomes" id="UP001215280">
    <property type="component" value="Unassembled WGS sequence"/>
</dbReference>
<dbReference type="EMBL" id="JARJLG010000023">
    <property type="protein sequence ID" value="KAJ7770814.1"/>
    <property type="molecule type" value="Genomic_DNA"/>
</dbReference>
<feature type="region of interest" description="Disordered" evidence="1">
    <location>
        <begin position="1"/>
        <end position="111"/>
    </location>
</feature>
<organism evidence="2 3">
    <name type="scientific">Mycena maculata</name>
    <dbReference type="NCBI Taxonomy" id="230809"/>
    <lineage>
        <taxon>Eukaryota</taxon>
        <taxon>Fungi</taxon>
        <taxon>Dikarya</taxon>
        <taxon>Basidiomycota</taxon>
        <taxon>Agaricomycotina</taxon>
        <taxon>Agaricomycetes</taxon>
        <taxon>Agaricomycetidae</taxon>
        <taxon>Agaricales</taxon>
        <taxon>Marasmiineae</taxon>
        <taxon>Mycenaceae</taxon>
        <taxon>Mycena</taxon>
    </lineage>
</organism>
<comment type="caution">
    <text evidence="2">The sequence shown here is derived from an EMBL/GenBank/DDBJ whole genome shotgun (WGS) entry which is preliminary data.</text>
</comment>
<gene>
    <name evidence="2" type="ORF">DFH07DRAFT_1057898</name>
</gene>
<evidence type="ECO:0000256" key="1">
    <source>
        <dbReference type="SAM" id="MobiDB-lite"/>
    </source>
</evidence>
<dbReference type="AlphaFoldDB" id="A0AAD7NPY0"/>
<sequence>MPSQAKRQAISPPPEGHHRARKARTIPSSSTSLENGNLMDVDEDGEDSGVTKKGKHKTQQRPEDEDEDEEPSTVKKGKDKKKRKKVEEHKVEAKTGKGKEEDADPEVEYGFTDTSQDKNALRREARRRAAIEFPQLAVLQRQASGRAQSGMVAGVWADSFTAIAQREQATQSAIAGHLSSLAIVQSVVDAYCSVQNLTFIPATAAVWGTILTRTLDLLAAIAACPTNWDVLPFLASGALVLSNRGDAPPGLKSLNYIRHFSVPGPMAAAALHRYLAAYPADAANTIVQLLLVGEKPEKIHQSFRAAMLEYGLEEAVDSFFDNTTVKEIACVLACAPRLSAHATCFLYNGITHTTACTNRGWDDVERESNVRVVNLLDANPEVKWETYHFRDLDTPISGPLDVRTSETISLLERIVRATCGAASLNSDHGGLLPVHLPSPEHRSVLDLARAFLPDVDPTPLGQDRDLILETTIRSRIDDEYRFLAPFTDSPINPAILEMYKQYAADVIRSNNGKMEIAKDVPAEPDIPTAGDLSLDCLAVHVGATLNFWRLLLRHILYLLHVLFLSRLLGVYQPLIIVMQSNPVAAMMRSGDLVTVWDLLKPEQREQFKAGVTPVGMECAFPDAKYRTFRRGDFTAEIGTVKLIPTGRNPAQMALHIPHPHYGRIKYDFSLARPRWDVDLLVEGVVYVVTQTTAARLRDLTVAVDWTDPVQTRAWLEVVKGKAEEVLREAGVSQALEQAKNKARHAELVLNFLRALKASKERHDKWIASDGQGQTRREGILAAPRGRQRREQLDAILERAWELESFDLPPDPDHLGSFLHPILGDSFQEWFLSLKDGTDVVYASNALGRTEESHLAAQENQQAIGKWRRAHHVDVYVDQVVVLRKRLVKAVRDTMGAGKVLIKDILSALRRGTCSVCGISVIGGHNAVAHKCPVDRVVRDLTGKNFCDMEHVQYIHEILNNDEMLAALGHKADVLSEMALIAISAQTIFDSQHHALQSAMPHDYLSLLPFLTSDADIYVKEDAQSNTYDLLTLAVDTVLATKSQCPPDFLPLEFDSRDAWLLNRIERQTLNLGGYLKAASSTLAVG</sequence>
<accession>A0AAD7NPY0</accession>
<feature type="compositionally biased region" description="Polar residues" evidence="1">
    <location>
        <begin position="26"/>
        <end position="35"/>
    </location>
</feature>